<dbReference type="Proteomes" id="UP000317650">
    <property type="component" value="Chromosome 1"/>
</dbReference>
<keyword evidence="1" id="KW-1133">Transmembrane helix</keyword>
<organism evidence="2 3">
    <name type="scientific">Musa balbisiana</name>
    <name type="common">Banana</name>
    <dbReference type="NCBI Taxonomy" id="52838"/>
    <lineage>
        <taxon>Eukaryota</taxon>
        <taxon>Viridiplantae</taxon>
        <taxon>Streptophyta</taxon>
        <taxon>Embryophyta</taxon>
        <taxon>Tracheophyta</taxon>
        <taxon>Spermatophyta</taxon>
        <taxon>Magnoliopsida</taxon>
        <taxon>Liliopsida</taxon>
        <taxon>Zingiberales</taxon>
        <taxon>Musaceae</taxon>
        <taxon>Musa</taxon>
    </lineage>
</organism>
<comment type="caution">
    <text evidence="2">The sequence shown here is derived from an EMBL/GenBank/DDBJ whole genome shotgun (WGS) entry which is preliminary data.</text>
</comment>
<reference evidence="2 3" key="1">
    <citation type="journal article" date="2019" name="Nat. Plants">
        <title>Genome sequencing of Musa balbisiana reveals subgenome evolution and function divergence in polyploid bananas.</title>
        <authorList>
            <person name="Yao X."/>
        </authorList>
    </citation>
    <scope>NUCLEOTIDE SEQUENCE [LARGE SCALE GENOMIC DNA]</scope>
    <source>
        <strain evidence="3">cv. DH-PKW</strain>
        <tissue evidence="2">Leaves</tissue>
    </source>
</reference>
<evidence type="ECO:0000313" key="2">
    <source>
        <dbReference type="EMBL" id="THU62710.1"/>
    </source>
</evidence>
<dbReference type="AlphaFoldDB" id="A0A4S8JKY4"/>
<keyword evidence="3" id="KW-1185">Reference proteome</keyword>
<evidence type="ECO:0000313" key="3">
    <source>
        <dbReference type="Proteomes" id="UP000317650"/>
    </source>
</evidence>
<dbReference type="EMBL" id="PYDT01000004">
    <property type="protein sequence ID" value="THU62710.1"/>
    <property type="molecule type" value="Genomic_DNA"/>
</dbReference>
<sequence>MNRITDSPNLNSGCLYSFASAIVSCGLDGITCYSSLMLMIHSREAGESHRFTLHESRPPNSVMPCHAISDRHPMLPRTCISLLHFHMV</sequence>
<feature type="transmembrane region" description="Helical" evidence="1">
    <location>
        <begin position="15"/>
        <end position="40"/>
    </location>
</feature>
<accession>A0A4S8JKY4</accession>
<evidence type="ECO:0000256" key="1">
    <source>
        <dbReference type="SAM" id="Phobius"/>
    </source>
</evidence>
<proteinExistence type="predicted"/>
<protein>
    <submittedName>
        <fullName evidence="2">Uncharacterized protein</fullName>
    </submittedName>
</protein>
<keyword evidence="1" id="KW-0472">Membrane</keyword>
<dbReference type="PROSITE" id="PS51257">
    <property type="entry name" value="PROKAR_LIPOPROTEIN"/>
    <property type="match status" value="1"/>
</dbReference>
<name>A0A4S8JKY4_MUSBA</name>
<keyword evidence="1" id="KW-0812">Transmembrane</keyword>
<gene>
    <name evidence="2" type="ORF">C4D60_Mb01t07970</name>
</gene>